<accession>A0A4S8KN87</accession>
<evidence type="ECO:0000313" key="2">
    <source>
        <dbReference type="Proteomes" id="UP000297245"/>
    </source>
</evidence>
<keyword evidence="2" id="KW-1185">Reference proteome</keyword>
<dbReference type="OrthoDB" id="10421309at2759"/>
<organism evidence="1 2">
    <name type="scientific">Dendrothele bispora (strain CBS 962.96)</name>
    <dbReference type="NCBI Taxonomy" id="1314807"/>
    <lineage>
        <taxon>Eukaryota</taxon>
        <taxon>Fungi</taxon>
        <taxon>Dikarya</taxon>
        <taxon>Basidiomycota</taxon>
        <taxon>Agaricomycotina</taxon>
        <taxon>Agaricomycetes</taxon>
        <taxon>Agaricomycetidae</taxon>
        <taxon>Agaricales</taxon>
        <taxon>Agaricales incertae sedis</taxon>
        <taxon>Dendrothele</taxon>
    </lineage>
</organism>
<dbReference type="AlphaFoldDB" id="A0A4S8KN87"/>
<name>A0A4S8KN87_DENBC</name>
<evidence type="ECO:0000313" key="1">
    <source>
        <dbReference type="EMBL" id="THU77020.1"/>
    </source>
</evidence>
<dbReference type="EMBL" id="ML180593">
    <property type="protein sequence ID" value="THU77020.1"/>
    <property type="molecule type" value="Genomic_DNA"/>
</dbReference>
<proteinExistence type="predicted"/>
<protein>
    <submittedName>
        <fullName evidence="1">Uncharacterized protein</fullName>
    </submittedName>
</protein>
<sequence length="119" mass="12856">MSLNALSSTHLDQTQGHIKELLHLSSALLVFSNCLDFYPFLCAISNHINIEAAMTFSTRIPLIYGAAGFGAPGTGCKITSIGEAQPIMDDSSRDARRHLNYVDSINIALLVAHSGLLRL</sequence>
<reference evidence="1 2" key="1">
    <citation type="journal article" date="2019" name="Nat. Ecol. Evol.">
        <title>Megaphylogeny resolves global patterns of mushroom evolution.</title>
        <authorList>
            <person name="Varga T."/>
            <person name="Krizsan K."/>
            <person name="Foldi C."/>
            <person name="Dima B."/>
            <person name="Sanchez-Garcia M."/>
            <person name="Sanchez-Ramirez S."/>
            <person name="Szollosi G.J."/>
            <person name="Szarkandi J.G."/>
            <person name="Papp V."/>
            <person name="Albert L."/>
            <person name="Andreopoulos W."/>
            <person name="Angelini C."/>
            <person name="Antonin V."/>
            <person name="Barry K.W."/>
            <person name="Bougher N.L."/>
            <person name="Buchanan P."/>
            <person name="Buyck B."/>
            <person name="Bense V."/>
            <person name="Catcheside P."/>
            <person name="Chovatia M."/>
            <person name="Cooper J."/>
            <person name="Damon W."/>
            <person name="Desjardin D."/>
            <person name="Finy P."/>
            <person name="Geml J."/>
            <person name="Haridas S."/>
            <person name="Hughes K."/>
            <person name="Justo A."/>
            <person name="Karasinski D."/>
            <person name="Kautmanova I."/>
            <person name="Kiss B."/>
            <person name="Kocsube S."/>
            <person name="Kotiranta H."/>
            <person name="LaButti K.M."/>
            <person name="Lechner B.E."/>
            <person name="Liimatainen K."/>
            <person name="Lipzen A."/>
            <person name="Lukacs Z."/>
            <person name="Mihaltcheva S."/>
            <person name="Morgado L.N."/>
            <person name="Niskanen T."/>
            <person name="Noordeloos M.E."/>
            <person name="Ohm R.A."/>
            <person name="Ortiz-Santana B."/>
            <person name="Ovrebo C."/>
            <person name="Racz N."/>
            <person name="Riley R."/>
            <person name="Savchenko A."/>
            <person name="Shiryaev A."/>
            <person name="Soop K."/>
            <person name="Spirin V."/>
            <person name="Szebenyi C."/>
            <person name="Tomsovsky M."/>
            <person name="Tulloss R.E."/>
            <person name="Uehling J."/>
            <person name="Grigoriev I.V."/>
            <person name="Vagvolgyi C."/>
            <person name="Papp T."/>
            <person name="Martin F.M."/>
            <person name="Miettinen O."/>
            <person name="Hibbett D.S."/>
            <person name="Nagy L.G."/>
        </authorList>
    </citation>
    <scope>NUCLEOTIDE SEQUENCE [LARGE SCALE GENOMIC DNA]</scope>
    <source>
        <strain evidence="1 2">CBS 962.96</strain>
    </source>
</reference>
<gene>
    <name evidence="1" type="ORF">K435DRAFT_878394</name>
</gene>
<dbReference type="Proteomes" id="UP000297245">
    <property type="component" value="Unassembled WGS sequence"/>
</dbReference>